<sequence>MTEESKGLFLIKAEYNAEICMFADIRGIGPNQYTAKMLIENMKEPLDILINPKLFKFPSIAALGYENLNDCMFSLIYNAMNTTRFGLTDRLHTGFSVINGKVDNLVNAPEDLGPDPLSENLSERIKNAEADWVTFFSFGKNETQTEGIGIDIYHPELSHLFFMPITYNHMDNGELYFCLDVTQTELIMQMNTAKAFGFDVASKSIANNNQPKVQPTQKTQQTTAKPQVQSNDKTQKVSTNSNNNTCPKSTNIPIIFIMVVVIIGVLIQILKPTS</sequence>
<dbReference type="Proteomes" id="UP000198233">
    <property type="component" value="Chromosome"/>
</dbReference>
<name>A0AAC9XNY9_9GAMM</name>
<gene>
    <name evidence="3" type="ORF">CFF01_12025</name>
</gene>
<evidence type="ECO:0000313" key="3">
    <source>
        <dbReference type="EMBL" id="ASJ97254.1"/>
    </source>
</evidence>
<keyword evidence="2" id="KW-0472">Membrane</keyword>
<dbReference type="RefSeq" id="WP_088904943.1">
    <property type="nucleotide sequence ID" value="NZ_CP022272.1"/>
</dbReference>
<feature type="compositionally biased region" description="Polar residues" evidence="1">
    <location>
        <begin position="230"/>
        <end position="244"/>
    </location>
</feature>
<organism evidence="3 4">
    <name type="scientific">Shewanella marisflavi</name>
    <dbReference type="NCBI Taxonomy" id="260364"/>
    <lineage>
        <taxon>Bacteria</taxon>
        <taxon>Pseudomonadati</taxon>
        <taxon>Pseudomonadota</taxon>
        <taxon>Gammaproteobacteria</taxon>
        <taxon>Alteromonadales</taxon>
        <taxon>Shewanellaceae</taxon>
        <taxon>Shewanella</taxon>
    </lineage>
</organism>
<feature type="transmembrane region" description="Helical" evidence="2">
    <location>
        <begin position="252"/>
        <end position="270"/>
    </location>
</feature>
<evidence type="ECO:0000256" key="1">
    <source>
        <dbReference type="SAM" id="MobiDB-lite"/>
    </source>
</evidence>
<feature type="compositionally biased region" description="Low complexity" evidence="1">
    <location>
        <begin position="210"/>
        <end position="229"/>
    </location>
</feature>
<evidence type="ECO:0000313" key="4">
    <source>
        <dbReference type="Proteomes" id="UP000198233"/>
    </source>
</evidence>
<keyword evidence="2" id="KW-1133">Transmembrane helix</keyword>
<proteinExistence type="predicted"/>
<protein>
    <submittedName>
        <fullName evidence="3">Uncharacterized protein</fullName>
    </submittedName>
</protein>
<accession>A0AAC9XNY9</accession>
<dbReference type="KEGG" id="smav:CFF01_12025"/>
<reference evidence="3 4" key="1">
    <citation type="submission" date="2017-06" db="EMBL/GenBank/DDBJ databases">
        <title>Complete genome sequence of Shewanella marisflavi EP1 associated with anaerobic 2,4-dinitrotoluene reduction and salt tolerance.</title>
        <authorList>
            <person name="Huang J."/>
        </authorList>
    </citation>
    <scope>NUCLEOTIDE SEQUENCE [LARGE SCALE GENOMIC DNA]</scope>
    <source>
        <strain evidence="3 4">EP1</strain>
    </source>
</reference>
<dbReference type="EMBL" id="CP022272">
    <property type="protein sequence ID" value="ASJ97254.1"/>
    <property type="molecule type" value="Genomic_DNA"/>
</dbReference>
<feature type="region of interest" description="Disordered" evidence="1">
    <location>
        <begin position="208"/>
        <end position="244"/>
    </location>
</feature>
<keyword evidence="2" id="KW-0812">Transmembrane</keyword>
<dbReference type="AlphaFoldDB" id="A0AAC9XNY9"/>
<evidence type="ECO:0000256" key="2">
    <source>
        <dbReference type="SAM" id="Phobius"/>
    </source>
</evidence>